<evidence type="ECO:0000313" key="1">
    <source>
        <dbReference type="EMBL" id="VVC36581.1"/>
    </source>
</evidence>
<accession>A0A5E4MYI0</accession>
<gene>
    <name evidence="1" type="ORF">CINCED_3A017218</name>
</gene>
<dbReference type="AlphaFoldDB" id="A0A5E4MYI0"/>
<name>A0A5E4MYI0_9HEMI</name>
<reference evidence="1 2" key="1">
    <citation type="submission" date="2019-08" db="EMBL/GenBank/DDBJ databases">
        <authorList>
            <person name="Alioto T."/>
            <person name="Alioto T."/>
            <person name="Gomez Garrido J."/>
        </authorList>
    </citation>
    <scope>NUCLEOTIDE SEQUENCE [LARGE SCALE GENOMIC DNA]</scope>
</reference>
<dbReference type="Proteomes" id="UP000325440">
    <property type="component" value="Unassembled WGS sequence"/>
</dbReference>
<dbReference type="OrthoDB" id="6615693at2759"/>
<evidence type="ECO:0000313" key="2">
    <source>
        <dbReference type="Proteomes" id="UP000325440"/>
    </source>
</evidence>
<organism evidence="1 2">
    <name type="scientific">Cinara cedri</name>
    <dbReference type="NCBI Taxonomy" id="506608"/>
    <lineage>
        <taxon>Eukaryota</taxon>
        <taxon>Metazoa</taxon>
        <taxon>Ecdysozoa</taxon>
        <taxon>Arthropoda</taxon>
        <taxon>Hexapoda</taxon>
        <taxon>Insecta</taxon>
        <taxon>Pterygota</taxon>
        <taxon>Neoptera</taxon>
        <taxon>Paraneoptera</taxon>
        <taxon>Hemiptera</taxon>
        <taxon>Sternorrhyncha</taxon>
        <taxon>Aphidomorpha</taxon>
        <taxon>Aphidoidea</taxon>
        <taxon>Aphididae</taxon>
        <taxon>Lachninae</taxon>
        <taxon>Cinara</taxon>
    </lineage>
</organism>
<keyword evidence="2" id="KW-1185">Reference proteome</keyword>
<dbReference type="PANTHER" id="PTHR45913">
    <property type="entry name" value="EPM2A-INTERACTING PROTEIN 1"/>
    <property type="match status" value="1"/>
</dbReference>
<sequence length="144" mass="16366">MSDTTRKCHQYNTTYLKFGFIPSPSNMQPLMCLLCNKVDKFLKAQSVSGLFAGSPKKFDDDLIASYNVSKLIVKSGKPHTIGKELIFPALKEILKTVLHHTASYRLHTKFSLSNDTVRRRIEKMVEDVENSLCELLVTTEFSLH</sequence>
<dbReference type="EMBL" id="CABPRJ010001434">
    <property type="protein sequence ID" value="VVC36581.1"/>
    <property type="molecule type" value="Genomic_DNA"/>
</dbReference>
<protein>
    <submittedName>
        <fullName evidence="1">Uncharacterized protein</fullName>
    </submittedName>
</protein>
<dbReference type="PANTHER" id="PTHR45913:SF22">
    <property type="entry name" value="SCAN BOX DOMAIN-CONTAINING PROTEIN"/>
    <property type="match status" value="1"/>
</dbReference>
<proteinExistence type="predicted"/>